<dbReference type="AlphaFoldDB" id="U1PJW7"/>
<proteinExistence type="predicted"/>
<dbReference type="HOGENOM" id="CLU_1405964_0_0_2"/>
<dbReference type="EMBL" id="KE356561">
    <property type="protein sequence ID" value="ERG93957.1"/>
    <property type="molecule type" value="Genomic_DNA"/>
</dbReference>
<evidence type="ECO:0000313" key="2">
    <source>
        <dbReference type="EMBL" id="ERG93957.1"/>
    </source>
</evidence>
<gene>
    <name evidence="2" type="ORF">J07HQW2_00391</name>
</gene>
<sequence>MTDVKRRPTLSRRRLLAATTSRIILPAGQTAATSVVSERTTRTDTTPEQSHSEDTAQAYIKALDAGNRQMVNKLIASHGDLDQWSRQEFAWVDSFEFEYLGCETVEQHTGSVMTDIKLRIAENSDTIRYRFRETKAGWMIWEAIDGLRSASAHPPETDAKAVAEAYVAALDARVNELIAAAGELSPWSSQEFD</sequence>
<feature type="compositionally biased region" description="Polar residues" evidence="1">
    <location>
        <begin position="34"/>
        <end position="49"/>
    </location>
</feature>
<name>U1PJW7_9EURY</name>
<evidence type="ECO:0000313" key="3">
    <source>
        <dbReference type="Proteomes" id="UP000030710"/>
    </source>
</evidence>
<accession>U1PJW7</accession>
<evidence type="ECO:0000256" key="1">
    <source>
        <dbReference type="SAM" id="MobiDB-lite"/>
    </source>
</evidence>
<dbReference type="RefSeq" id="WP_021053451.1">
    <property type="nucleotide sequence ID" value="NZ_KE356561.1"/>
</dbReference>
<feature type="region of interest" description="Disordered" evidence="1">
    <location>
        <begin position="34"/>
        <end position="54"/>
    </location>
</feature>
<dbReference type="Proteomes" id="UP000030710">
    <property type="component" value="Unassembled WGS sequence"/>
</dbReference>
<organism evidence="2 3">
    <name type="scientific">Haloquadratum walsbyi J07HQW2</name>
    <dbReference type="NCBI Taxonomy" id="1238425"/>
    <lineage>
        <taxon>Archaea</taxon>
        <taxon>Methanobacteriati</taxon>
        <taxon>Methanobacteriota</taxon>
        <taxon>Stenosarchaea group</taxon>
        <taxon>Halobacteria</taxon>
        <taxon>Halobacteriales</taxon>
        <taxon>Haloferacaceae</taxon>
        <taxon>Haloquadratum</taxon>
    </lineage>
</organism>
<protein>
    <submittedName>
        <fullName evidence="2">Uncharacterized protein</fullName>
    </submittedName>
</protein>
<reference evidence="2 3" key="1">
    <citation type="journal article" date="2013" name="PLoS ONE">
        <title>Assembly-driven community genomics of a hypersaline microbial ecosystem.</title>
        <authorList>
            <person name="Podell S."/>
            <person name="Ugalde J.A."/>
            <person name="Narasingarao P."/>
            <person name="Banfield J.F."/>
            <person name="Heidelberg K.B."/>
            <person name="Allen E.E."/>
        </authorList>
    </citation>
    <scope>NUCLEOTIDE SEQUENCE [LARGE SCALE GENOMIC DNA]</scope>
    <source>
        <strain evidence="3">J07HQW2</strain>
    </source>
</reference>
<dbReference type="STRING" id="1238425.J07HQW2_00391"/>